<name>A0A552WU52_9MICO</name>
<organism evidence="1 2">
    <name type="scientific">Georgenia yuyongxinii</name>
    <dbReference type="NCBI Taxonomy" id="2589797"/>
    <lineage>
        <taxon>Bacteria</taxon>
        <taxon>Bacillati</taxon>
        <taxon>Actinomycetota</taxon>
        <taxon>Actinomycetes</taxon>
        <taxon>Micrococcales</taxon>
        <taxon>Bogoriellaceae</taxon>
        <taxon>Georgenia</taxon>
    </lineage>
</organism>
<dbReference type="EMBL" id="VJXR01000010">
    <property type="protein sequence ID" value="TRW46380.1"/>
    <property type="molecule type" value="Genomic_DNA"/>
</dbReference>
<comment type="caution">
    <text evidence="1">The sequence shown here is derived from an EMBL/GenBank/DDBJ whole genome shotgun (WGS) entry which is preliminary data.</text>
</comment>
<evidence type="ECO:0000313" key="2">
    <source>
        <dbReference type="Proteomes" id="UP000318693"/>
    </source>
</evidence>
<dbReference type="Proteomes" id="UP000318693">
    <property type="component" value="Unassembled WGS sequence"/>
</dbReference>
<accession>A0A552WU52</accession>
<evidence type="ECO:0000313" key="1">
    <source>
        <dbReference type="EMBL" id="TRW46380.1"/>
    </source>
</evidence>
<reference evidence="1 2" key="1">
    <citation type="submission" date="2019-07" db="EMBL/GenBank/DDBJ databases">
        <title>Georgenia wutianyii sp. nov. and Georgenia *** sp. nov. isolated from plateau pika (Ochotona curzoniae) in the Qinghai-Tibet plateau of China.</title>
        <authorList>
            <person name="Tian Z."/>
        </authorList>
    </citation>
    <scope>NUCLEOTIDE SEQUENCE [LARGE SCALE GENOMIC DNA]</scope>
    <source>
        <strain evidence="1 2">Z446</strain>
    </source>
</reference>
<proteinExistence type="predicted"/>
<gene>
    <name evidence="1" type="ORF">FJ693_05490</name>
</gene>
<dbReference type="RefSeq" id="WP_143417524.1">
    <property type="nucleotide sequence ID" value="NZ_VJXR01000010.1"/>
</dbReference>
<dbReference type="AlphaFoldDB" id="A0A552WU52"/>
<sequence>MELVQPILIATSGDHVVTVSCAARASVLAYVQPIMAGEPVAPEWETWLGVGKSAMPTTVRAAGQGDLEAAGRWAEEKQVNHLLIKDGTNAALALAPVQSSGIPAVVDQVSEADDDLARSDQPAPVSTATVRVEVAASLTTSRAAAQAARALWAWAVPQLIDAPEPLAEWARTGGVIDLAVVDALDTRDGAFIVRDQDEPTAVAIPGRLLKSV</sequence>
<keyword evidence="2" id="KW-1185">Reference proteome</keyword>
<protein>
    <submittedName>
        <fullName evidence="1">Uncharacterized protein</fullName>
    </submittedName>
</protein>